<sequence>MFLYECYGGLQIKQRSTAAGTGDELSLACAYTCCLQDPERIGIKIGNVNFPFVAQHHPIAKSV</sequence>
<gene>
    <name evidence="1" type="ORF">SDC9_159544</name>
</gene>
<dbReference type="AlphaFoldDB" id="A0A645FFG9"/>
<proteinExistence type="predicted"/>
<comment type="caution">
    <text evidence="1">The sequence shown here is derived from an EMBL/GenBank/DDBJ whole genome shotgun (WGS) entry which is preliminary data.</text>
</comment>
<name>A0A645FFG9_9ZZZZ</name>
<accession>A0A645FFG9</accession>
<protein>
    <submittedName>
        <fullName evidence="1">Uncharacterized protein</fullName>
    </submittedName>
</protein>
<organism evidence="1">
    <name type="scientific">bioreactor metagenome</name>
    <dbReference type="NCBI Taxonomy" id="1076179"/>
    <lineage>
        <taxon>unclassified sequences</taxon>
        <taxon>metagenomes</taxon>
        <taxon>ecological metagenomes</taxon>
    </lineage>
</organism>
<evidence type="ECO:0000313" key="1">
    <source>
        <dbReference type="EMBL" id="MPN12232.1"/>
    </source>
</evidence>
<reference evidence="1" key="1">
    <citation type="submission" date="2019-08" db="EMBL/GenBank/DDBJ databases">
        <authorList>
            <person name="Kucharzyk K."/>
            <person name="Murdoch R.W."/>
            <person name="Higgins S."/>
            <person name="Loffler F."/>
        </authorList>
    </citation>
    <scope>NUCLEOTIDE SEQUENCE</scope>
</reference>
<dbReference type="EMBL" id="VSSQ01058533">
    <property type="protein sequence ID" value="MPN12232.1"/>
    <property type="molecule type" value="Genomic_DNA"/>
</dbReference>